<evidence type="ECO:0000256" key="2">
    <source>
        <dbReference type="SAM" id="MobiDB-lite"/>
    </source>
</evidence>
<sequence length="721" mass="80468">MAFEVERKFIDWDWEVVSYGYDLGFRAVNCREEVKGISLIHGSGCGGEDRMDLWVVAAAAGAGYLAKYWNKVGKHGDSSGHVPSEDSCFQNPVSPSFTSPFVKQARRDDLDKGVCSDGRTSDLNTQDGLVTREVASARGFESEKLQQFWNYNEHDILSLSNLAMPLSPYDDNFKGVDDGNGQSSSIVGDHGFLIPDSSAEVIPINNSSGQKNLLRMKHLSGRVPRPLNSLESCFMAQLYKEHAETEEYVFGSIASQSTTTRSFLVSNGSQIINRENNSLFSALIGSKEYKLQKEAGRVKDENVFGVPSLPKIRSINDAKENFNAVIGRSPRLSYSDNVSSRSLVHTQQYDKALLFSLGISFGMITSIVANKREIGKLSELLKQTENLVQDLQEELEMKDSMTVKELQNENYGSQDTCDHSSYDKELNEFSPEKHVGNSPRIDSKQSYQQKVDQSSESMSKIEAELEAELERLGLDMNASSLERKLSELVEIDPEFVADFSQGELRADMVSGKYSILSESNEDAGDPTPLPVNYAVLPHELSLRLHEVLQSQLEQRVQELEIALEKSERKVLLLESKQEPHLHKASSFSRGNDDCDLMSQPLIINLSGEALDAYNEAYEELIKINDSEQNSPYDSTDHKAGSHSHVLHALGIQHDGANDSSEVTMLDGHSSRIYELDGTEVESSDFDDNEVEQQLIRQIVERTKKGSPVFKNAQRILEEDEK</sequence>
<keyword evidence="1" id="KW-0175">Coiled coil</keyword>
<protein>
    <submittedName>
        <fullName evidence="3">Uncharacterized protein</fullName>
    </submittedName>
</protein>
<dbReference type="AlphaFoldDB" id="A0AA86VVZ9"/>
<feature type="compositionally biased region" description="Polar residues" evidence="2">
    <location>
        <begin position="444"/>
        <end position="457"/>
    </location>
</feature>
<feature type="region of interest" description="Disordered" evidence="2">
    <location>
        <begin position="429"/>
        <end position="457"/>
    </location>
</feature>
<dbReference type="PANTHER" id="PTHR33476:SF7">
    <property type="entry name" value="EMB|CAB62613.1"/>
    <property type="match status" value="1"/>
</dbReference>
<gene>
    <name evidence="3" type="ORF">AYBTSS11_LOCUS27529</name>
</gene>
<dbReference type="InterPro" id="IPR040348">
    <property type="entry name" value="POLAR-like"/>
</dbReference>
<dbReference type="PANTHER" id="PTHR33476">
    <property type="entry name" value="EMB|CAB62613.1"/>
    <property type="match status" value="1"/>
</dbReference>
<evidence type="ECO:0000313" key="3">
    <source>
        <dbReference type="EMBL" id="CAJ1975414.1"/>
    </source>
</evidence>
<evidence type="ECO:0000256" key="1">
    <source>
        <dbReference type="SAM" id="Coils"/>
    </source>
</evidence>
<name>A0AA86VVZ9_9FABA</name>
<organism evidence="3 4">
    <name type="scientific">Sphenostylis stenocarpa</name>
    <dbReference type="NCBI Taxonomy" id="92480"/>
    <lineage>
        <taxon>Eukaryota</taxon>
        <taxon>Viridiplantae</taxon>
        <taxon>Streptophyta</taxon>
        <taxon>Embryophyta</taxon>
        <taxon>Tracheophyta</taxon>
        <taxon>Spermatophyta</taxon>
        <taxon>Magnoliopsida</taxon>
        <taxon>eudicotyledons</taxon>
        <taxon>Gunneridae</taxon>
        <taxon>Pentapetalae</taxon>
        <taxon>rosids</taxon>
        <taxon>fabids</taxon>
        <taxon>Fabales</taxon>
        <taxon>Fabaceae</taxon>
        <taxon>Papilionoideae</taxon>
        <taxon>50 kb inversion clade</taxon>
        <taxon>NPAAA clade</taxon>
        <taxon>indigoferoid/millettioid clade</taxon>
        <taxon>Phaseoleae</taxon>
        <taxon>Sphenostylis</taxon>
    </lineage>
</organism>
<feature type="coiled-coil region" evidence="1">
    <location>
        <begin position="542"/>
        <end position="576"/>
    </location>
</feature>
<dbReference type="Gramene" id="rna-AYBTSS11_LOCUS27529">
    <property type="protein sequence ID" value="CAJ1975414.1"/>
    <property type="gene ID" value="gene-AYBTSS11_LOCUS27529"/>
</dbReference>
<dbReference type="GO" id="GO:0008356">
    <property type="term" value="P:asymmetric cell division"/>
    <property type="evidence" value="ECO:0007669"/>
    <property type="project" value="InterPro"/>
</dbReference>
<dbReference type="EMBL" id="OY731406">
    <property type="protein sequence ID" value="CAJ1975414.1"/>
    <property type="molecule type" value="Genomic_DNA"/>
</dbReference>
<feature type="coiled-coil region" evidence="1">
    <location>
        <begin position="374"/>
        <end position="401"/>
    </location>
</feature>
<proteinExistence type="predicted"/>
<keyword evidence="4" id="KW-1185">Reference proteome</keyword>
<reference evidence="3" key="1">
    <citation type="submission" date="2023-10" db="EMBL/GenBank/DDBJ databases">
        <authorList>
            <person name="Domelevo Entfellner J.-B."/>
        </authorList>
    </citation>
    <scope>NUCLEOTIDE SEQUENCE</scope>
</reference>
<dbReference type="Proteomes" id="UP001189624">
    <property type="component" value="Chromosome 9"/>
</dbReference>
<accession>A0AA86VVZ9</accession>
<evidence type="ECO:0000313" key="4">
    <source>
        <dbReference type="Proteomes" id="UP001189624"/>
    </source>
</evidence>